<feature type="transmembrane region" description="Helical" evidence="3">
    <location>
        <begin position="228"/>
        <end position="249"/>
    </location>
</feature>
<protein>
    <recommendedName>
        <fullName evidence="4">Conjugative transposon TraJ C-terminal domain-containing protein</fullName>
    </recommendedName>
</protein>
<evidence type="ECO:0000259" key="4">
    <source>
        <dbReference type="Pfam" id="PF07863"/>
    </source>
</evidence>
<reference evidence="5" key="1">
    <citation type="submission" date="2020-10" db="EMBL/GenBank/DDBJ databases">
        <authorList>
            <person name="Gilroy R."/>
        </authorList>
    </citation>
    <scope>NUCLEOTIDE SEQUENCE</scope>
    <source>
        <strain evidence="5">D3-1215</strain>
    </source>
</reference>
<feature type="transmembrane region" description="Helical" evidence="3">
    <location>
        <begin position="171"/>
        <end position="195"/>
    </location>
</feature>
<dbReference type="InterPro" id="IPR012424">
    <property type="entry name" value="Conjugative_transposon_TraJ_C"/>
</dbReference>
<proteinExistence type="predicted"/>
<keyword evidence="3" id="KW-1133">Transmembrane helix</keyword>
<reference evidence="5" key="2">
    <citation type="journal article" date="2021" name="PeerJ">
        <title>Extensive microbial diversity within the chicken gut microbiome revealed by metagenomics and culture.</title>
        <authorList>
            <person name="Gilroy R."/>
            <person name="Ravi A."/>
            <person name="Getino M."/>
            <person name="Pursley I."/>
            <person name="Horton D.L."/>
            <person name="Alikhan N.F."/>
            <person name="Baker D."/>
            <person name="Gharbi K."/>
            <person name="Hall N."/>
            <person name="Watson M."/>
            <person name="Adriaenssens E.M."/>
            <person name="Foster-Nyarko E."/>
            <person name="Jarju S."/>
            <person name="Secka A."/>
            <person name="Antonio M."/>
            <person name="Oren A."/>
            <person name="Chaudhuri R.R."/>
            <person name="La Ragione R."/>
            <person name="Hildebrand F."/>
            <person name="Pallen M.J."/>
        </authorList>
    </citation>
    <scope>NUCLEOTIDE SEQUENCE</scope>
    <source>
        <strain evidence="5">D3-1215</strain>
    </source>
</reference>
<feature type="coiled-coil region" evidence="1">
    <location>
        <begin position="115"/>
        <end position="142"/>
    </location>
</feature>
<evidence type="ECO:0000256" key="3">
    <source>
        <dbReference type="SAM" id="Phobius"/>
    </source>
</evidence>
<feature type="transmembrane region" description="Helical" evidence="3">
    <location>
        <begin position="76"/>
        <end position="98"/>
    </location>
</feature>
<evidence type="ECO:0000256" key="2">
    <source>
        <dbReference type="SAM" id="MobiDB-lite"/>
    </source>
</evidence>
<feature type="compositionally biased region" description="Low complexity" evidence="2">
    <location>
        <begin position="340"/>
        <end position="356"/>
    </location>
</feature>
<accession>A0A9D9EFS2</accession>
<feature type="domain" description="Conjugative transposon TraJ C-terminal" evidence="4">
    <location>
        <begin position="16"/>
        <end position="363"/>
    </location>
</feature>
<dbReference type="AlphaFoldDB" id="A0A9D9EFS2"/>
<feature type="transmembrane region" description="Helical" evidence="3">
    <location>
        <begin position="285"/>
        <end position="307"/>
    </location>
</feature>
<gene>
    <name evidence="5" type="ORF">IAC32_06135</name>
</gene>
<sequence>MEELGTNAIEQMGRAMTSGLDRIFDIALGYSDVLMKTSQLLCGIAAIAFIGSKLWKSWAKGESIDFYSMLRPFATGLMIVFFSGFVYCLDAVVQPVVYASEYVRDTAKESTEISKNEYDRASEELRKRKAEYERNRPVEEKEKLGVWKSINRTLTELKDSVLGAFESFTSFVFKLLVELTLAVVNVFTVAVVYFYKIYVITAKIILVLIGPFSLALSVFPGFQSNLKAWIAQYINISLYIPICNIIGFVQSMIVSECLYKTGAETFDKINVSAMDELMIAQMENAVTMSSVSSILLGIVAIMLYAHVPTFANWILRGDGSGGLAAAFSVGGGLMATKGHTGSQASAAGSAPQAQQTGGHGMNIPQVNLPQPSK</sequence>
<keyword evidence="1" id="KW-0175">Coiled coil</keyword>
<evidence type="ECO:0000256" key="1">
    <source>
        <dbReference type="SAM" id="Coils"/>
    </source>
</evidence>
<comment type="caution">
    <text evidence="5">The sequence shown here is derived from an EMBL/GenBank/DDBJ whole genome shotgun (WGS) entry which is preliminary data.</text>
</comment>
<organism evidence="5 6">
    <name type="scientific">Candidatus Enterocola intestinipullorum</name>
    <dbReference type="NCBI Taxonomy" id="2840783"/>
    <lineage>
        <taxon>Bacteria</taxon>
        <taxon>Pseudomonadati</taxon>
        <taxon>Bacteroidota</taxon>
        <taxon>Bacteroidia</taxon>
        <taxon>Bacteroidales</taxon>
        <taxon>Candidatus Enterocola</taxon>
    </lineage>
</organism>
<feature type="transmembrane region" description="Helical" evidence="3">
    <location>
        <begin position="204"/>
        <end position="222"/>
    </location>
</feature>
<keyword evidence="3" id="KW-0472">Membrane</keyword>
<feature type="region of interest" description="Disordered" evidence="2">
    <location>
        <begin position="340"/>
        <end position="373"/>
    </location>
</feature>
<evidence type="ECO:0000313" key="6">
    <source>
        <dbReference type="Proteomes" id="UP000823637"/>
    </source>
</evidence>
<feature type="compositionally biased region" description="Polar residues" evidence="2">
    <location>
        <begin position="364"/>
        <end position="373"/>
    </location>
</feature>
<evidence type="ECO:0000313" key="5">
    <source>
        <dbReference type="EMBL" id="MBO8447306.1"/>
    </source>
</evidence>
<name>A0A9D9EFS2_9BACT</name>
<dbReference type="Proteomes" id="UP000823637">
    <property type="component" value="Unassembled WGS sequence"/>
</dbReference>
<keyword evidence="3" id="KW-0812">Transmembrane</keyword>
<dbReference type="Pfam" id="PF07863">
    <property type="entry name" value="CtnDOT_TraJ"/>
    <property type="match status" value="1"/>
</dbReference>
<dbReference type="EMBL" id="JADIMR010000091">
    <property type="protein sequence ID" value="MBO8447306.1"/>
    <property type="molecule type" value="Genomic_DNA"/>
</dbReference>